<evidence type="ECO:0000313" key="2">
    <source>
        <dbReference type="Proteomes" id="UP000319783"/>
    </source>
</evidence>
<dbReference type="AlphaFoldDB" id="A0A533Q5H2"/>
<evidence type="ECO:0000313" key="1">
    <source>
        <dbReference type="EMBL" id="TLD39777.1"/>
    </source>
</evidence>
<sequence>MQYIKKVFESVLRSSLNSQRQKISPELLAGFHRVFLQDSTQCSLHEKLAEKLRGSGGSASKSALKIQLLYELKSKTVSRNYSLRKAEFLIRLRQRPF</sequence>
<protein>
    <submittedName>
        <fullName evidence="1">Uncharacterized protein</fullName>
    </submittedName>
</protein>
<dbReference type="Proteomes" id="UP000319783">
    <property type="component" value="Unassembled WGS sequence"/>
</dbReference>
<name>A0A533Q5H2_9BACT</name>
<organism evidence="1 2">
    <name type="scientific">Candidatus Jettenia ecosi</name>
    <dbReference type="NCBI Taxonomy" id="2494326"/>
    <lineage>
        <taxon>Bacteria</taxon>
        <taxon>Pseudomonadati</taxon>
        <taxon>Planctomycetota</taxon>
        <taxon>Candidatus Brocadiia</taxon>
        <taxon>Candidatus Brocadiales</taxon>
        <taxon>Candidatus Brocadiaceae</taxon>
        <taxon>Candidatus Jettenia</taxon>
    </lineage>
</organism>
<reference evidence="1 2" key="1">
    <citation type="submission" date="2019-04" db="EMBL/GenBank/DDBJ databases">
        <title>Genome of a novel bacterium Candidatus Jettenia ecosi reconstructed from metagenome of an anammox bioreactor.</title>
        <authorList>
            <person name="Mardanov A.V."/>
            <person name="Beletsky A.V."/>
            <person name="Ravin N.V."/>
            <person name="Botchkova E.A."/>
            <person name="Litti Y.V."/>
            <person name="Nozhevnikova A.N."/>
        </authorList>
    </citation>
    <scope>NUCLEOTIDE SEQUENCE [LARGE SCALE GENOMIC DNA]</scope>
    <source>
        <strain evidence="1">J2</strain>
    </source>
</reference>
<accession>A0A533Q5H2</accession>
<dbReference type="EMBL" id="SULG01000221">
    <property type="protein sequence ID" value="TLD39777.1"/>
    <property type="molecule type" value="Genomic_DNA"/>
</dbReference>
<comment type="caution">
    <text evidence="1">The sequence shown here is derived from an EMBL/GenBank/DDBJ whole genome shotgun (WGS) entry which is preliminary data.</text>
</comment>
<gene>
    <name evidence="1" type="ORF">JETT_3967</name>
</gene>
<proteinExistence type="predicted"/>